<dbReference type="NCBIfam" id="TIGR01076">
    <property type="entry name" value="sortase_fam"/>
    <property type="match status" value="1"/>
</dbReference>
<dbReference type="Proteomes" id="UP000029067">
    <property type="component" value="Unassembled WGS sequence"/>
</dbReference>
<dbReference type="InterPro" id="IPR005754">
    <property type="entry name" value="Sortase"/>
</dbReference>
<dbReference type="STRING" id="1688.BCUN_0550"/>
<dbReference type="GO" id="GO:0016787">
    <property type="term" value="F:hydrolase activity"/>
    <property type="evidence" value="ECO:0007669"/>
    <property type="project" value="UniProtKB-KW"/>
</dbReference>
<feature type="transmembrane region" description="Helical" evidence="3">
    <location>
        <begin position="36"/>
        <end position="60"/>
    </location>
</feature>
<dbReference type="AlphaFoldDB" id="A0A087B4U8"/>
<keyword evidence="3" id="KW-0472">Membrane</keyword>
<keyword evidence="1" id="KW-0378">Hydrolase</keyword>
<name>A0A087B4U8_9BIFI</name>
<feature type="active site" description="Acyl-thioester intermediate" evidence="2">
    <location>
        <position position="184"/>
    </location>
</feature>
<sequence length="320" mass="34711">MDKQDEWEWIVTGHDPARGRCTRRGERRARAHRRRLVRVLTVVMVVCALLGVFVFAWIMVERHEAGVEQARAAAMAVQTDPARDLSAQGDKYNRALASKPQVIGETLSQDGVSGDFSFASDKAYWGAVDYGDGVMGQLLIPRIHVDMPIRHGADASALDRGVGHLHGTSLPVGGQGTHAVLTGHTGEADKALFSRLDELERGDVFTIRTGTRTLSYRVADIRTVLPRDTKALRIEPGRDLVTLVTCTPIFVNSHRLLVTGERIPAGEMAAMRAHAPTVAGGVDPVWMARLAALGVGVAGLPVAVCLSAHRHAGRVAHRRR</sequence>
<dbReference type="InterPro" id="IPR042002">
    <property type="entry name" value="Sortase_C"/>
</dbReference>
<dbReference type="SUPFAM" id="SSF63817">
    <property type="entry name" value="Sortase"/>
    <property type="match status" value="1"/>
</dbReference>
<keyword evidence="5" id="KW-1185">Reference proteome</keyword>
<dbReference type="OrthoDB" id="3232961at2"/>
<evidence type="ECO:0000313" key="5">
    <source>
        <dbReference type="Proteomes" id="UP000029067"/>
    </source>
</evidence>
<keyword evidence="3" id="KW-1133">Transmembrane helix</keyword>
<feature type="active site" description="Acyl-thioester intermediate" evidence="2">
    <location>
        <position position="246"/>
    </location>
</feature>
<dbReference type="InterPro" id="IPR023365">
    <property type="entry name" value="Sortase_dom-sf"/>
</dbReference>
<dbReference type="eggNOG" id="COG3764">
    <property type="taxonomic scope" value="Bacteria"/>
</dbReference>
<dbReference type="Pfam" id="PF04203">
    <property type="entry name" value="Sortase"/>
    <property type="match status" value="1"/>
</dbReference>
<protein>
    <submittedName>
        <fullName evidence="4">Sortase</fullName>
    </submittedName>
</protein>
<dbReference type="NCBIfam" id="NF033745">
    <property type="entry name" value="class_C_sortase"/>
    <property type="match status" value="1"/>
</dbReference>
<comment type="caution">
    <text evidence="4">The sequence shown here is derived from an EMBL/GenBank/DDBJ whole genome shotgun (WGS) entry which is preliminary data.</text>
</comment>
<evidence type="ECO:0000313" key="4">
    <source>
        <dbReference type="EMBL" id="KFI66048.1"/>
    </source>
</evidence>
<dbReference type="EMBL" id="JGYV01000001">
    <property type="protein sequence ID" value="KFI66048.1"/>
    <property type="molecule type" value="Genomic_DNA"/>
</dbReference>
<reference evidence="4 5" key="1">
    <citation type="submission" date="2014-03" db="EMBL/GenBank/DDBJ databases">
        <title>Genomics of Bifidobacteria.</title>
        <authorList>
            <person name="Ventura M."/>
            <person name="Milani C."/>
            <person name="Lugli G.A."/>
        </authorList>
    </citation>
    <scope>NUCLEOTIDE SEQUENCE [LARGE SCALE GENOMIC DNA]</scope>
    <source>
        <strain evidence="4 5">LMG 10738</strain>
    </source>
</reference>
<organism evidence="4 5">
    <name type="scientific">Bifidobacterium cuniculi</name>
    <dbReference type="NCBI Taxonomy" id="1688"/>
    <lineage>
        <taxon>Bacteria</taxon>
        <taxon>Bacillati</taxon>
        <taxon>Actinomycetota</taxon>
        <taxon>Actinomycetes</taxon>
        <taxon>Bifidobacteriales</taxon>
        <taxon>Bifidobacteriaceae</taxon>
        <taxon>Bifidobacterium</taxon>
    </lineage>
</organism>
<evidence type="ECO:0000256" key="1">
    <source>
        <dbReference type="ARBA" id="ARBA00022801"/>
    </source>
</evidence>
<evidence type="ECO:0000256" key="3">
    <source>
        <dbReference type="SAM" id="Phobius"/>
    </source>
</evidence>
<accession>A0A087B4U8</accession>
<proteinExistence type="predicted"/>
<keyword evidence="3" id="KW-0812">Transmembrane</keyword>
<evidence type="ECO:0000256" key="2">
    <source>
        <dbReference type="PIRSR" id="PIRSR605754-1"/>
    </source>
</evidence>
<feature type="transmembrane region" description="Helical" evidence="3">
    <location>
        <begin position="286"/>
        <end position="309"/>
    </location>
</feature>
<gene>
    <name evidence="4" type="ORF">BCUN_0550</name>
</gene>
<dbReference type="RefSeq" id="WP_051920551.1">
    <property type="nucleotide sequence ID" value="NZ_JGYV01000001.1"/>
</dbReference>
<dbReference type="Gene3D" id="2.40.260.10">
    <property type="entry name" value="Sortase"/>
    <property type="match status" value="1"/>
</dbReference>
<dbReference type="CDD" id="cd05827">
    <property type="entry name" value="Sortase_C"/>
    <property type="match status" value="1"/>
</dbReference>